<dbReference type="PIRSF" id="PIRSF037228">
    <property type="entry name" value="Lant_mod_RumM"/>
    <property type="match status" value="1"/>
</dbReference>
<dbReference type="Gene3D" id="1.50.10.10">
    <property type="match status" value="1"/>
</dbReference>
<dbReference type="CDD" id="cd04792">
    <property type="entry name" value="LanM-like"/>
    <property type="match status" value="1"/>
</dbReference>
<accession>A0ABR7Q7Z7</accession>
<dbReference type="SMART" id="SM01260">
    <property type="entry name" value="LANC_like"/>
    <property type="match status" value="1"/>
</dbReference>
<dbReference type="Pfam" id="PF13575">
    <property type="entry name" value="DUF4135"/>
    <property type="match status" value="1"/>
</dbReference>
<dbReference type="InterPro" id="IPR025410">
    <property type="entry name" value="Lant_dehyd"/>
</dbReference>
<evidence type="ECO:0000313" key="2">
    <source>
        <dbReference type="EMBL" id="MBC8754691.1"/>
    </source>
</evidence>
<protein>
    <submittedName>
        <fullName evidence="2">Type 2 lantipeptide synthetase LanM</fullName>
    </submittedName>
</protein>
<name>A0ABR7Q7Z7_9FLAO</name>
<organism evidence="2 3">
    <name type="scientific">Kordia aestuariivivens</name>
    <dbReference type="NCBI Taxonomy" id="2759037"/>
    <lineage>
        <taxon>Bacteria</taxon>
        <taxon>Pseudomonadati</taxon>
        <taxon>Bacteroidota</taxon>
        <taxon>Flavobacteriia</taxon>
        <taxon>Flavobacteriales</taxon>
        <taxon>Flavobacteriaceae</taxon>
        <taxon>Kordia</taxon>
    </lineage>
</organism>
<dbReference type="Proteomes" id="UP000619238">
    <property type="component" value="Unassembled WGS sequence"/>
</dbReference>
<dbReference type="InterPro" id="IPR017146">
    <property type="entry name" value="Lanti_2_LanM"/>
</dbReference>
<evidence type="ECO:0000259" key="1">
    <source>
        <dbReference type="Pfam" id="PF13575"/>
    </source>
</evidence>
<dbReference type="PRINTS" id="PR01950">
    <property type="entry name" value="LANCSUPER"/>
</dbReference>
<dbReference type="InterPro" id="IPR012341">
    <property type="entry name" value="6hp_glycosidase-like_sf"/>
</dbReference>
<dbReference type="NCBIfam" id="TIGR03897">
    <property type="entry name" value="lanti_2_LanM"/>
    <property type="match status" value="1"/>
</dbReference>
<gene>
    <name evidence="2" type="primary">lanM</name>
    <name evidence="2" type="ORF">H2O64_08415</name>
</gene>
<keyword evidence="3" id="KW-1185">Reference proteome</keyword>
<dbReference type="Pfam" id="PF05147">
    <property type="entry name" value="LANC_like"/>
    <property type="match status" value="1"/>
</dbReference>
<dbReference type="EMBL" id="JACGWS010000004">
    <property type="protein sequence ID" value="MBC8754691.1"/>
    <property type="molecule type" value="Genomic_DNA"/>
</dbReference>
<reference evidence="2 3" key="1">
    <citation type="submission" date="2020-07" db="EMBL/GenBank/DDBJ databases">
        <title>Description of Kordia aestuariivivens sp. nov., isolated from a tidal flat.</title>
        <authorList>
            <person name="Park S."/>
            <person name="Yoon J.-H."/>
        </authorList>
    </citation>
    <scope>NUCLEOTIDE SEQUENCE [LARGE SCALE GENOMIC DNA]</scope>
    <source>
        <strain evidence="2 3">YSTF-M3</strain>
    </source>
</reference>
<proteinExistence type="predicted"/>
<sequence length="970" mass="110625">MQKKSFTYILIAAMSLTIEKQDSIFIDFSSNNFQTGLLNLCLPLINKTVEEYKTRSNTRFTNLFVNEEKVIIYNLLGNLLSLSLKTLIASYKILKHQGLFPEATEEERLKSYCDHLKEPEIRAFILDQYPMLKKWLLNEATVWMRQTHLLATRLEKDYESIQEQFFNNEVLGEIERITFGMGDRHRGGQSVAMVKFKSGKKLIYKPRNLSIDAHFANFLSAMDEELKIGFLTPKSIRFKEYGWVEFIAYTSCTEAEEINEYYKRTGAYLAVLYTLEATDFHYENIIAHGAHPVLIDLESFFHPYFPTEGTETNQATNKSVLRTGILPSTIQTDNGKADISGLTDVDQKEGLLPNMVLKMNGDDIEYVRDKGFLIGGNNIPLLNDEKVVISKEYMPFFKSGFEEMYNHIVNNKEKVKAELLNFADDEVRVLFRNTVAYVHLLEESTHPTIMESEQNTQEHFHILAEKIRVNRIAEHFVPHEEASLMKREVPLFTTKVNSRHLWVEEDQYLENFFENTGIETVSEKIDAMSEADLKRQLWIIDASFEIDVSNENKILVTEPINPNENKQKPSKEALLSESLKVADYITNTINLTDDMCNWLVFKAVDLEGNNYRIADAFYDLFSGMPGEILYFGYLHKITGNEKFKKIAINAINYLEQKIKVSESSINVLGLYTGWGSMLDLYTKLAILWEDDACIEKAEELLNTIDFEAHLEKDQDYSLVKGAAGFMVANINFYNETKSAKALDFAEKAAAYLLKKAQYSGEMMAWKIISKVPLSGLSHGASGFALAFAKLYAVTQKPLYLETVQKTLNYEKTLFVEDQQNWQDCRDMITNSFPGKTMCATTWAHGAVGIGLARLEMLKLGIEIPNLKEDLEIALQTTLKNGFGGKQSLSFGDFGNLELLIQYSQYYKDEKTAKQLQNIAQSLIESIEKEGWKIGSKNIQSLGLMTGVTGIGYQFLRMAYPDIVPSLLVGS</sequence>
<feature type="domain" description="Lantibiotic biosynthesis protein dehydration" evidence="1">
    <location>
        <begin position="129"/>
        <end position="494"/>
    </location>
</feature>
<dbReference type="InterPro" id="IPR007822">
    <property type="entry name" value="LANC-like"/>
</dbReference>
<dbReference type="SUPFAM" id="SSF158745">
    <property type="entry name" value="LanC-like"/>
    <property type="match status" value="1"/>
</dbReference>
<comment type="caution">
    <text evidence="2">The sequence shown here is derived from an EMBL/GenBank/DDBJ whole genome shotgun (WGS) entry which is preliminary data.</text>
</comment>
<evidence type="ECO:0000313" key="3">
    <source>
        <dbReference type="Proteomes" id="UP000619238"/>
    </source>
</evidence>